<name>A0ABV0D6G1_9GAMM</name>
<evidence type="ECO:0000313" key="1">
    <source>
        <dbReference type="EMBL" id="MEN8625224.1"/>
    </source>
</evidence>
<keyword evidence="2" id="KW-1185">Reference proteome</keyword>
<comment type="caution">
    <text evidence="1">The sequence shown here is derived from an EMBL/GenBank/DDBJ whole genome shotgun (WGS) entry which is preliminary data.</text>
</comment>
<organism evidence="1 2">
    <name type="scientific">Psychrobacter proteolyticus</name>
    <dbReference type="NCBI Taxonomy" id="147825"/>
    <lineage>
        <taxon>Bacteria</taxon>
        <taxon>Pseudomonadati</taxon>
        <taxon>Pseudomonadota</taxon>
        <taxon>Gammaproteobacteria</taxon>
        <taxon>Moraxellales</taxon>
        <taxon>Moraxellaceae</taxon>
        <taxon>Psychrobacter</taxon>
    </lineage>
</organism>
<sequence length="216" mass="23873">MSKDNKSDLTFCDVEHDSQNGTNLSLYHKNLSVNSQNLSLNAANLSLICDITNKITKLVKNIKNRLFFGSEKKGCNRGDYPFLGSFLTSSNNENDSFTSHDNKRYYRVLSKLISDLPSRKPLAFFVPDNSAASQAVTIHSSIAPQAHLSATRGQTIISKVSNLLTDYDGLTLQNTIAERRICGAVSNKTESKTRHPILLPYSVAFTQNLLGVIHHG</sequence>
<proteinExistence type="predicted"/>
<dbReference type="RefSeq" id="WP_347162566.1">
    <property type="nucleotide sequence ID" value="NZ_JBDLOB010000002.1"/>
</dbReference>
<accession>A0ABV0D6G1</accession>
<reference evidence="1 2" key="1">
    <citation type="submission" date="2024-05" db="EMBL/GenBank/DDBJ databases">
        <title>Genome sequencing of Marine Estuary Bacteria, Pseudoalteromonas distincta strain FA, Psychrobacter proteolyticus strain EA, and Shewanella baltica strain CA.</title>
        <authorList>
            <person name="Dieffenbach S.A."/>
            <person name="Maclea K.S."/>
        </authorList>
    </citation>
    <scope>NUCLEOTIDE SEQUENCE [LARGE SCALE GENOMIC DNA]</scope>
    <source>
        <strain evidence="1 2">EA</strain>
    </source>
</reference>
<gene>
    <name evidence="1" type="ORF">ABFV72_04290</name>
</gene>
<protein>
    <submittedName>
        <fullName evidence="1">Uncharacterized protein</fullName>
    </submittedName>
</protein>
<dbReference type="Proteomes" id="UP001414441">
    <property type="component" value="Unassembled WGS sequence"/>
</dbReference>
<dbReference type="EMBL" id="JBDLOB010000002">
    <property type="protein sequence ID" value="MEN8625224.1"/>
    <property type="molecule type" value="Genomic_DNA"/>
</dbReference>
<evidence type="ECO:0000313" key="2">
    <source>
        <dbReference type="Proteomes" id="UP001414441"/>
    </source>
</evidence>